<dbReference type="SUPFAM" id="SSF52218">
    <property type="entry name" value="Flavoproteins"/>
    <property type="match status" value="1"/>
</dbReference>
<dbReference type="RefSeq" id="WP_186857229.1">
    <property type="nucleotide sequence ID" value="NZ_JACOON010000002.1"/>
</dbReference>
<sequence length="179" mass="20021">MKILVIKSSPHEHSSSNLLAGHFIRGAKEKGHDITEFDAAHGNLHPCIGCDACRMSGPCCQKDDMEGVREAVLTSDMMVFVTPLYYFGMSAQLKILIDRFYSFNGELMAKQMKTALIVAAWDSGEWTMKEIEGHYMTLCRYLRFSNQGMILGTGCGTPAMTSKTRFPQQAYEFGKRIGM</sequence>
<dbReference type="InterPro" id="IPR051796">
    <property type="entry name" value="ISF_SsuE-like"/>
</dbReference>
<keyword evidence="5" id="KW-1185">Reference proteome</keyword>
<gene>
    <name evidence="4" type="ORF">H8S18_05135</name>
</gene>
<keyword evidence="2" id="KW-0288">FMN</keyword>
<dbReference type="Pfam" id="PF03358">
    <property type="entry name" value="FMN_red"/>
    <property type="match status" value="1"/>
</dbReference>
<protein>
    <submittedName>
        <fullName evidence="4">Flavodoxin family protein</fullName>
    </submittedName>
</protein>
<evidence type="ECO:0000256" key="2">
    <source>
        <dbReference type="ARBA" id="ARBA00022643"/>
    </source>
</evidence>
<evidence type="ECO:0000259" key="3">
    <source>
        <dbReference type="Pfam" id="PF03358"/>
    </source>
</evidence>
<dbReference type="PANTHER" id="PTHR43278">
    <property type="entry name" value="NAD(P)H-DEPENDENT FMN-CONTAINING OXIDOREDUCTASE YWQN-RELATED"/>
    <property type="match status" value="1"/>
</dbReference>
<evidence type="ECO:0000256" key="1">
    <source>
        <dbReference type="ARBA" id="ARBA00022630"/>
    </source>
</evidence>
<dbReference type="InterPro" id="IPR029039">
    <property type="entry name" value="Flavoprotein-like_sf"/>
</dbReference>
<dbReference type="InterPro" id="IPR005025">
    <property type="entry name" value="FMN_Rdtase-like_dom"/>
</dbReference>
<evidence type="ECO:0000313" key="4">
    <source>
        <dbReference type="EMBL" id="MBC5647710.1"/>
    </source>
</evidence>
<organism evidence="4 5">
    <name type="scientific">Christensenella tenuis</name>
    <dbReference type="NCBI Taxonomy" id="2763033"/>
    <lineage>
        <taxon>Bacteria</taxon>
        <taxon>Bacillati</taxon>
        <taxon>Bacillota</taxon>
        <taxon>Clostridia</taxon>
        <taxon>Christensenellales</taxon>
        <taxon>Christensenellaceae</taxon>
        <taxon>Christensenella</taxon>
    </lineage>
</organism>
<feature type="domain" description="NADPH-dependent FMN reductase-like" evidence="3">
    <location>
        <begin position="1"/>
        <end position="120"/>
    </location>
</feature>
<dbReference type="Gene3D" id="3.40.50.360">
    <property type="match status" value="1"/>
</dbReference>
<accession>A0ABR7ED47</accession>
<reference evidence="4 5" key="1">
    <citation type="submission" date="2020-08" db="EMBL/GenBank/DDBJ databases">
        <title>Genome public.</title>
        <authorList>
            <person name="Liu C."/>
            <person name="Sun Q."/>
        </authorList>
    </citation>
    <scope>NUCLEOTIDE SEQUENCE [LARGE SCALE GENOMIC DNA]</scope>
    <source>
        <strain evidence="4 5">NSJ-35</strain>
    </source>
</reference>
<proteinExistence type="predicted"/>
<keyword evidence="1" id="KW-0285">Flavoprotein</keyword>
<dbReference type="EMBL" id="JACOON010000002">
    <property type="protein sequence ID" value="MBC5647710.1"/>
    <property type="molecule type" value="Genomic_DNA"/>
</dbReference>
<dbReference type="PANTHER" id="PTHR43278:SF4">
    <property type="entry name" value="NAD(P)H-DEPENDENT FMN-CONTAINING OXIDOREDUCTASE YWQN-RELATED"/>
    <property type="match status" value="1"/>
</dbReference>
<comment type="caution">
    <text evidence="4">The sequence shown here is derived from an EMBL/GenBank/DDBJ whole genome shotgun (WGS) entry which is preliminary data.</text>
</comment>
<name>A0ABR7ED47_9FIRM</name>
<dbReference type="Proteomes" id="UP000606889">
    <property type="component" value="Unassembled WGS sequence"/>
</dbReference>
<evidence type="ECO:0000313" key="5">
    <source>
        <dbReference type="Proteomes" id="UP000606889"/>
    </source>
</evidence>